<dbReference type="Gene3D" id="3.60.40.10">
    <property type="entry name" value="PPM-type phosphatase domain"/>
    <property type="match status" value="1"/>
</dbReference>
<evidence type="ECO:0000256" key="1">
    <source>
        <dbReference type="ARBA" id="ARBA00022723"/>
    </source>
</evidence>
<dbReference type="PROSITE" id="PS01032">
    <property type="entry name" value="PPM_1"/>
    <property type="match status" value="1"/>
</dbReference>
<dbReference type="InterPro" id="IPR000222">
    <property type="entry name" value="PP2C_BS"/>
</dbReference>
<feature type="domain" description="PPM-type phosphatase" evidence="5">
    <location>
        <begin position="8"/>
        <end position="299"/>
    </location>
</feature>
<evidence type="ECO:0000256" key="3">
    <source>
        <dbReference type="ARBA" id="ARBA00022912"/>
    </source>
</evidence>
<gene>
    <name evidence="6" type="ORF">P153DRAFT_425935</name>
</gene>
<dbReference type="RefSeq" id="XP_033519954.1">
    <property type="nucleotide sequence ID" value="XM_033672573.1"/>
</dbReference>
<keyword evidence="3 4" id="KW-0904">Protein phosphatase</keyword>
<keyword evidence="1" id="KW-0479">Metal-binding</keyword>
<evidence type="ECO:0000259" key="5">
    <source>
        <dbReference type="PROSITE" id="PS51746"/>
    </source>
</evidence>
<name>A0A6A6A0N7_9PLEO</name>
<dbReference type="InterPro" id="IPR001932">
    <property type="entry name" value="PPM-type_phosphatase-like_dom"/>
</dbReference>
<reference evidence="6" key="1">
    <citation type="journal article" date="2020" name="Stud. Mycol.">
        <title>101 Dothideomycetes genomes: a test case for predicting lifestyles and emergence of pathogens.</title>
        <authorList>
            <person name="Haridas S."/>
            <person name="Albert R."/>
            <person name="Binder M."/>
            <person name="Bloem J."/>
            <person name="Labutti K."/>
            <person name="Salamov A."/>
            <person name="Andreopoulos B."/>
            <person name="Baker S."/>
            <person name="Barry K."/>
            <person name="Bills G."/>
            <person name="Bluhm B."/>
            <person name="Cannon C."/>
            <person name="Castanera R."/>
            <person name="Culley D."/>
            <person name="Daum C."/>
            <person name="Ezra D."/>
            <person name="Gonzalez J."/>
            <person name="Henrissat B."/>
            <person name="Kuo A."/>
            <person name="Liang C."/>
            <person name="Lipzen A."/>
            <person name="Lutzoni F."/>
            <person name="Magnuson J."/>
            <person name="Mondo S."/>
            <person name="Nolan M."/>
            <person name="Ohm R."/>
            <person name="Pangilinan J."/>
            <person name="Park H.-J."/>
            <person name="Ramirez L."/>
            <person name="Alfaro M."/>
            <person name="Sun H."/>
            <person name="Tritt A."/>
            <person name="Yoshinaga Y."/>
            <person name="Zwiers L.-H."/>
            <person name="Turgeon B."/>
            <person name="Goodwin S."/>
            <person name="Spatafora J."/>
            <person name="Crous P."/>
            <person name="Grigoriev I."/>
        </authorList>
    </citation>
    <scope>NUCLEOTIDE SEQUENCE</scope>
    <source>
        <strain evidence="6">CBS 119687</strain>
    </source>
</reference>
<keyword evidence="7" id="KW-1185">Reference proteome</keyword>
<evidence type="ECO:0000256" key="4">
    <source>
        <dbReference type="RuleBase" id="RU003465"/>
    </source>
</evidence>
<protein>
    <submittedName>
        <fullName evidence="6">Protein serine/threonine phosphatase 2C</fullName>
    </submittedName>
</protein>
<dbReference type="CDD" id="cd00143">
    <property type="entry name" value="PP2Cc"/>
    <property type="match status" value="1"/>
</dbReference>
<dbReference type="SMART" id="SM00332">
    <property type="entry name" value="PP2Cc"/>
    <property type="match status" value="1"/>
</dbReference>
<dbReference type="GO" id="GO:0004722">
    <property type="term" value="F:protein serine/threonine phosphatase activity"/>
    <property type="evidence" value="ECO:0007669"/>
    <property type="project" value="InterPro"/>
</dbReference>
<dbReference type="PANTHER" id="PTHR47992">
    <property type="entry name" value="PROTEIN PHOSPHATASE"/>
    <property type="match status" value="1"/>
</dbReference>
<evidence type="ECO:0000256" key="2">
    <source>
        <dbReference type="ARBA" id="ARBA00022801"/>
    </source>
</evidence>
<dbReference type="InterPro" id="IPR015655">
    <property type="entry name" value="PP2C"/>
</dbReference>
<proteinExistence type="inferred from homology"/>
<comment type="similarity">
    <text evidence="4">Belongs to the PP2C family.</text>
</comment>
<organism evidence="6 7">
    <name type="scientific">Dothidotthia symphoricarpi CBS 119687</name>
    <dbReference type="NCBI Taxonomy" id="1392245"/>
    <lineage>
        <taxon>Eukaryota</taxon>
        <taxon>Fungi</taxon>
        <taxon>Dikarya</taxon>
        <taxon>Ascomycota</taxon>
        <taxon>Pezizomycotina</taxon>
        <taxon>Dothideomycetes</taxon>
        <taxon>Pleosporomycetidae</taxon>
        <taxon>Pleosporales</taxon>
        <taxon>Dothidotthiaceae</taxon>
        <taxon>Dothidotthia</taxon>
    </lineage>
</organism>
<dbReference type="AlphaFoldDB" id="A0A6A6A0N7"/>
<accession>A0A6A6A0N7</accession>
<dbReference type="GeneID" id="54413005"/>
<dbReference type="InterPro" id="IPR036457">
    <property type="entry name" value="PPM-type-like_dom_sf"/>
</dbReference>
<dbReference type="PROSITE" id="PS51746">
    <property type="entry name" value="PPM_2"/>
    <property type="match status" value="1"/>
</dbReference>
<dbReference type="Proteomes" id="UP000799771">
    <property type="component" value="Unassembled WGS sequence"/>
</dbReference>
<dbReference type="GO" id="GO:0046872">
    <property type="term" value="F:metal ion binding"/>
    <property type="evidence" value="ECO:0007669"/>
    <property type="project" value="UniProtKB-KW"/>
</dbReference>
<evidence type="ECO:0000313" key="7">
    <source>
        <dbReference type="Proteomes" id="UP000799771"/>
    </source>
</evidence>
<evidence type="ECO:0000313" key="6">
    <source>
        <dbReference type="EMBL" id="KAF2125562.1"/>
    </source>
</evidence>
<sequence length="348" mass="37897">MDKVQIVDVGISRIQGDRDHQEDRYVALMPGQVPSRKDLAIFAIYDGHGGDETVNHMYQNLLRHLDTHLPNFPSPSAERYKIGIQGALTAEDQELSLLDLKGGSTVTLVLIDTAQNFLVEANLGDSHAVFADCPDSLEDDWEFAIVSRAHEPDEPTEKKRIEKAGGEVTYITGIPRIGALSMSRALGDLDYKLPRVNRLAGHDLSDLAGVETGLAPGKRATSNLVSIQAHFSVRYLTGKSLILLASDGVGEESDALEETKLAVEALKSKTCAKEIAERATERAIVKPAADNCTVVVVALDTDGDAMNGRIRVREDSMDSLSAGTLEKKRSRRRSSISYVKGSLNFLRS</sequence>
<dbReference type="EMBL" id="ML977516">
    <property type="protein sequence ID" value="KAF2125562.1"/>
    <property type="molecule type" value="Genomic_DNA"/>
</dbReference>
<dbReference type="SUPFAM" id="SSF81606">
    <property type="entry name" value="PP2C-like"/>
    <property type="match status" value="1"/>
</dbReference>
<keyword evidence="2 4" id="KW-0378">Hydrolase</keyword>
<dbReference type="Pfam" id="PF00481">
    <property type="entry name" value="PP2C"/>
    <property type="match status" value="1"/>
</dbReference>
<dbReference type="OrthoDB" id="659at2759"/>